<dbReference type="EMBL" id="VWPS01000356">
    <property type="protein sequence ID" value="NXE96099.1"/>
    <property type="molecule type" value="Genomic_DNA"/>
</dbReference>
<dbReference type="PROSITE" id="PS50888">
    <property type="entry name" value="BHLH"/>
    <property type="match status" value="1"/>
</dbReference>
<dbReference type="FunFam" id="3.30.450.20:FF:000017">
    <property type="entry name" value="SIM bHLH transcription factor 2"/>
    <property type="match status" value="1"/>
</dbReference>
<dbReference type="PANTHER" id="PTHR23043">
    <property type="entry name" value="HYPOXIA-INDUCIBLE FACTOR 1 ALPHA"/>
    <property type="match status" value="1"/>
</dbReference>
<feature type="domain" description="BHLH" evidence="8">
    <location>
        <begin position="1"/>
        <end position="53"/>
    </location>
</feature>
<evidence type="ECO:0000256" key="2">
    <source>
        <dbReference type="ARBA" id="ARBA00022737"/>
    </source>
</evidence>
<dbReference type="PROSITE" id="PS51302">
    <property type="entry name" value="SIM_C"/>
    <property type="match status" value="1"/>
</dbReference>
<dbReference type="PROSITE" id="PS50112">
    <property type="entry name" value="PAS"/>
    <property type="match status" value="2"/>
</dbReference>
<keyword evidence="5" id="KW-0804">Transcription</keyword>
<dbReference type="Pfam" id="PF00989">
    <property type="entry name" value="PAS"/>
    <property type="match status" value="1"/>
</dbReference>
<evidence type="ECO:0000259" key="9">
    <source>
        <dbReference type="PROSITE" id="PS51302"/>
    </source>
</evidence>
<comment type="subcellular location">
    <subcellularLocation>
        <location evidence="1">Nucleus</location>
    </subcellularLocation>
</comment>
<evidence type="ECO:0000259" key="8">
    <source>
        <dbReference type="PROSITE" id="PS50888"/>
    </source>
</evidence>
<dbReference type="InterPro" id="IPR035965">
    <property type="entry name" value="PAS-like_dom_sf"/>
</dbReference>
<name>A0AA97MPE4_9PASS</name>
<evidence type="ECO:0000256" key="5">
    <source>
        <dbReference type="ARBA" id="ARBA00023163"/>
    </source>
</evidence>
<evidence type="ECO:0000256" key="3">
    <source>
        <dbReference type="ARBA" id="ARBA00023015"/>
    </source>
</evidence>
<dbReference type="GO" id="GO:0005634">
    <property type="term" value="C:nucleus"/>
    <property type="evidence" value="ECO:0007669"/>
    <property type="project" value="UniProtKB-SubCell"/>
</dbReference>
<dbReference type="Gene3D" id="3.30.450.20">
    <property type="entry name" value="PAS domain"/>
    <property type="match status" value="2"/>
</dbReference>
<dbReference type="CDD" id="cd00130">
    <property type="entry name" value="PAS"/>
    <property type="match status" value="2"/>
</dbReference>
<dbReference type="GO" id="GO:0000977">
    <property type="term" value="F:RNA polymerase II transcription regulatory region sequence-specific DNA binding"/>
    <property type="evidence" value="ECO:0007669"/>
    <property type="project" value="TreeGrafter"/>
</dbReference>
<feature type="non-terminal residue" evidence="10">
    <location>
        <position position="1"/>
    </location>
</feature>
<accession>A0AA97MPE4</accession>
<dbReference type="GO" id="GO:0000981">
    <property type="term" value="F:DNA-binding transcription factor activity, RNA polymerase II-specific"/>
    <property type="evidence" value="ECO:0007669"/>
    <property type="project" value="TreeGrafter"/>
</dbReference>
<dbReference type="FunFam" id="4.10.280.10:FF:000007">
    <property type="entry name" value="single-minded homolog 1 isoform X1"/>
    <property type="match status" value="1"/>
</dbReference>
<keyword evidence="11" id="KW-1185">Reference proteome</keyword>
<dbReference type="InterPro" id="IPR000014">
    <property type="entry name" value="PAS"/>
</dbReference>
<dbReference type="Proteomes" id="UP000521578">
    <property type="component" value="Unassembled WGS sequence"/>
</dbReference>
<reference evidence="10" key="1">
    <citation type="submission" date="2022-12" db="EMBL/GenBank/DDBJ databases">
        <title>Bird 10,000 Genomes (B10K) Project - Family phase.</title>
        <authorList>
            <person name="Zhang G."/>
        </authorList>
    </citation>
    <scope>NUCLEOTIDE SEQUENCE</scope>
    <source>
        <strain evidence="10">B10K-CU-030-46</strain>
        <tissue evidence="10">Muscle</tissue>
    </source>
</reference>
<evidence type="ECO:0000259" key="7">
    <source>
        <dbReference type="PROSITE" id="PS50112"/>
    </source>
</evidence>
<protein>
    <submittedName>
        <fullName evidence="10">SIM2 protein</fullName>
    </submittedName>
</protein>
<dbReference type="SUPFAM" id="SSF55785">
    <property type="entry name" value="PYP-like sensor domain (PAS domain)"/>
    <property type="match status" value="2"/>
</dbReference>
<keyword evidence="6" id="KW-0539">Nucleus</keyword>
<dbReference type="InterPro" id="IPR011598">
    <property type="entry name" value="bHLH_dom"/>
</dbReference>
<comment type="caution">
    <text evidence="10">The sequence shown here is derived from an EMBL/GenBank/DDBJ whole genome shotgun (WGS) entry which is preliminary data.</text>
</comment>
<organism evidence="10">
    <name type="scientific">Menura novaehollandiae</name>
    <name type="common">superb lyrebird</name>
    <dbReference type="NCBI Taxonomy" id="47692"/>
    <lineage>
        <taxon>Eukaryota</taxon>
        <taxon>Metazoa</taxon>
        <taxon>Chordata</taxon>
        <taxon>Craniata</taxon>
        <taxon>Vertebrata</taxon>
        <taxon>Euteleostomi</taxon>
        <taxon>Archelosauria</taxon>
        <taxon>Archosauria</taxon>
        <taxon>Dinosauria</taxon>
        <taxon>Saurischia</taxon>
        <taxon>Theropoda</taxon>
        <taxon>Coelurosauria</taxon>
        <taxon>Aves</taxon>
        <taxon>Neognathae</taxon>
        <taxon>Neoaves</taxon>
        <taxon>Telluraves</taxon>
        <taxon>Australaves</taxon>
        <taxon>Passeriformes</taxon>
        <taxon>Menuridae</taxon>
        <taxon>Menura</taxon>
    </lineage>
</organism>
<evidence type="ECO:0000313" key="11">
    <source>
        <dbReference type="Proteomes" id="UP000521578"/>
    </source>
</evidence>
<keyword evidence="4" id="KW-0238">DNA-binding</keyword>
<dbReference type="Pfam" id="PF23171">
    <property type="entry name" value="bHLH_HIF1A"/>
    <property type="match status" value="1"/>
</dbReference>
<dbReference type="InterPro" id="IPR013767">
    <property type="entry name" value="PAS_fold"/>
</dbReference>
<dbReference type="Pfam" id="PF06621">
    <property type="entry name" value="SIM_C"/>
    <property type="match status" value="1"/>
</dbReference>
<keyword evidence="2" id="KW-0677">Repeat</keyword>
<dbReference type="GO" id="GO:0046983">
    <property type="term" value="F:protein dimerization activity"/>
    <property type="evidence" value="ECO:0007669"/>
    <property type="project" value="InterPro"/>
</dbReference>
<evidence type="ECO:0000256" key="4">
    <source>
        <dbReference type="ARBA" id="ARBA00023125"/>
    </source>
</evidence>
<gene>
    <name evidence="10" type="primary">Sim2</name>
    <name evidence="10" type="ORF">MENNOV_R02639</name>
</gene>
<feature type="domain" description="PAS" evidence="7">
    <location>
        <begin position="77"/>
        <end position="140"/>
    </location>
</feature>
<dbReference type="Gene3D" id="4.10.280.10">
    <property type="entry name" value="Helix-loop-helix DNA-binding domain"/>
    <property type="match status" value="1"/>
</dbReference>
<evidence type="ECO:0000313" key="10">
    <source>
        <dbReference type="EMBL" id="NXE96099.1"/>
    </source>
</evidence>
<feature type="non-terminal residue" evidence="10">
    <location>
        <position position="763"/>
    </location>
</feature>
<evidence type="ECO:0000256" key="1">
    <source>
        <dbReference type="ARBA" id="ARBA00004123"/>
    </source>
</evidence>
<dbReference type="SUPFAM" id="SSF47459">
    <property type="entry name" value="HLH, helix-loop-helix DNA-binding domain"/>
    <property type="match status" value="1"/>
</dbReference>
<dbReference type="CDD" id="cd19739">
    <property type="entry name" value="bHLH-PAS_SIM2"/>
    <property type="match status" value="1"/>
</dbReference>
<evidence type="ECO:0000256" key="6">
    <source>
        <dbReference type="ARBA" id="ARBA00023242"/>
    </source>
</evidence>
<dbReference type="SMART" id="SM00353">
    <property type="entry name" value="HLH"/>
    <property type="match status" value="1"/>
</dbReference>
<proteinExistence type="predicted"/>
<dbReference type="PANTHER" id="PTHR23043:SF19">
    <property type="entry name" value="SINGLE-MINDED HOMOLOG 2"/>
    <property type="match status" value="1"/>
</dbReference>
<feature type="domain" description="Single-minded C-terminal" evidence="9">
    <location>
        <begin position="331"/>
        <end position="763"/>
    </location>
</feature>
<dbReference type="SMART" id="SM00091">
    <property type="entry name" value="PAS"/>
    <property type="match status" value="2"/>
</dbReference>
<feature type="domain" description="PAS" evidence="7">
    <location>
        <begin position="233"/>
        <end position="270"/>
    </location>
</feature>
<dbReference type="AlphaFoldDB" id="A0AA97MPE4"/>
<sequence>MKEKSKNAAKTRREKENGEFYELAKLLPLPSAITSQLDKASIIRLTTSYLKMRAVFPEGLGDAWGQPSRIGPLDNMAMELGSHLLQTLDGFVFVVASDGKIMYISETASVHLGLSQVELTGNSIYEYIHPSDHDEMTAVLTAHQPLHPHLLQEYEIERSFFLRMKCVLAKRNAGLTCSGYKVIHCSGYLKIRQYMLDMSLYDSCYQIVGLVAVGQSLPPSAITEIKLHSNMFMFRASLDLKLIFLDSRVTELTGYEPQDLIEKTLYHHVHGCDVFHLRYAHHLCKYQECWAGSTGRTWSCWGESRGGSSMIRGMEQLCWEERLGELGLDIEYKELQLSLDQVTISKSQFSCRNSVPTSQETRKIVKPKSNKMKAKLRTTPYPQQQYSSFQTDKLECSQVGNWRSSPAVSAATIQEQNFHSENSELLYAPPYSLPFSYHYGHFPVDSHVFSGKKQMLPAKFGQSQGAPCEVARFFLGTLQTNGECQWHYTNSLVPNSQSPSKTLPDQPVNIIRHNLAQGYEGGFPLSNRRYSQDALPEPFPSCTAPAPGRYKEEIYDSGIVKHNKTEPRIQPPPHLIKEENKLAFNRDLQEKMSVSEGSFSNSTGGSLLPKSECFQSKAMGQLSHLLPAPSVYEQGRRICVKEPKYGHISPHPAHLEGLDSSERTTVKLDHDAESERGLDVRPPGQVPFVLLNYHHVLAKHGAFQTSPCTATGHVGENYGYNSEEVNTFLYKNQSPSSASSPETHKESALPHYIGTSVIIANGR</sequence>
<dbReference type="InterPro" id="IPR010578">
    <property type="entry name" value="SIM_C"/>
</dbReference>
<dbReference type="InterPro" id="IPR036638">
    <property type="entry name" value="HLH_DNA-bd_sf"/>
</dbReference>
<keyword evidence="3" id="KW-0805">Transcription regulation</keyword>